<evidence type="ECO:0000313" key="1">
    <source>
        <dbReference type="EMBL" id="MPC20813.1"/>
    </source>
</evidence>
<gene>
    <name evidence="1" type="ORF">E2C01_013773</name>
</gene>
<comment type="caution">
    <text evidence="1">The sequence shown here is derived from an EMBL/GenBank/DDBJ whole genome shotgun (WGS) entry which is preliminary data.</text>
</comment>
<name>A0A5B7DI93_PORTR</name>
<evidence type="ECO:0000313" key="2">
    <source>
        <dbReference type="Proteomes" id="UP000324222"/>
    </source>
</evidence>
<keyword evidence="2" id="KW-1185">Reference proteome</keyword>
<dbReference type="Proteomes" id="UP000324222">
    <property type="component" value="Unassembled WGS sequence"/>
</dbReference>
<sequence length="73" mass="8090">MARGDECYFKITVGQCLSASRHCGRAQQQALLELTPLRGWGGSFDITIHRFIRRSIANSHKDGHGILGIVIKP</sequence>
<dbReference type="AlphaFoldDB" id="A0A5B7DI93"/>
<dbReference type="EMBL" id="VSRR010000912">
    <property type="protein sequence ID" value="MPC20813.1"/>
    <property type="molecule type" value="Genomic_DNA"/>
</dbReference>
<accession>A0A5B7DI93</accession>
<reference evidence="1 2" key="1">
    <citation type="submission" date="2019-05" db="EMBL/GenBank/DDBJ databases">
        <title>Another draft genome of Portunus trituberculatus and its Hox gene families provides insights of decapod evolution.</title>
        <authorList>
            <person name="Jeong J.-H."/>
            <person name="Song I."/>
            <person name="Kim S."/>
            <person name="Choi T."/>
            <person name="Kim D."/>
            <person name="Ryu S."/>
            <person name="Kim W."/>
        </authorList>
    </citation>
    <scope>NUCLEOTIDE SEQUENCE [LARGE SCALE GENOMIC DNA]</scope>
    <source>
        <tissue evidence="1">Muscle</tissue>
    </source>
</reference>
<protein>
    <submittedName>
        <fullName evidence="1">Uncharacterized protein</fullName>
    </submittedName>
</protein>
<organism evidence="1 2">
    <name type="scientific">Portunus trituberculatus</name>
    <name type="common">Swimming crab</name>
    <name type="synonym">Neptunus trituberculatus</name>
    <dbReference type="NCBI Taxonomy" id="210409"/>
    <lineage>
        <taxon>Eukaryota</taxon>
        <taxon>Metazoa</taxon>
        <taxon>Ecdysozoa</taxon>
        <taxon>Arthropoda</taxon>
        <taxon>Crustacea</taxon>
        <taxon>Multicrustacea</taxon>
        <taxon>Malacostraca</taxon>
        <taxon>Eumalacostraca</taxon>
        <taxon>Eucarida</taxon>
        <taxon>Decapoda</taxon>
        <taxon>Pleocyemata</taxon>
        <taxon>Brachyura</taxon>
        <taxon>Eubrachyura</taxon>
        <taxon>Portunoidea</taxon>
        <taxon>Portunidae</taxon>
        <taxon>Portuninae</taxon>
        <taxon>Portunus</taxon>
    </lineage>
</organism>
<proteinExistence type="predicted"/>